<feature type="transmembrane region" description="Helical" evidence="9">
    <location>
        <begin position="61"/>
        <end position="81"/>
    </location>
</feature>
<comment type="subcellular location">
    <subcellularLocation>
        <location evidence="1">Cell membrane</location>
        <topology evidence="1">Multi-pass membrane protein</topology>
    </subcellularLocation>
</comment>
<evidence type="ECO:0000256" key="6">
    <source>
        <dbReference type="ARBA" id="ARBA00023065"/>
    </source>
</evidence>
<sequence>MKPAWIYLALGLALFLAVIVPPLLQRFHVNGPIVLVSLGLVLGLLPGFRDLDLDPVSHGTALTHITEFTVLVSLMGVGLALDRPLSLRDVGSWRTWSPTWRLLGIAMPLSIAGVALLAWGPMGVAAPAALLLGAALSPTDPVLASDVQVGGPNEGEGGGGEDHEDSEEVDEDDEVRFALTSEAGLNDGLAFPFVHAAILLATVGGVSQWGAGWLAWELVGKIVIGVAVGLAAGWAVARLAFTARTEELRFAATGEPIVAIAALLATYGVSEVAGGYGFLAVFTCAMAIRSFERKSSYHHDMHEVIERLERLLTLVVLLLLGMALTNGLLAHLDWRGVAISLFLLLVLRPLVGLLSFVGHPHQSGPRDFDRRERIVAAFYGVRGVGSLFYLAYAATHAEFPEIRWLWSVVAFTVVVSVFLHGFTAPLAMDWQERAKQPAGTPD</sequence>
<feature type="domain" description="Cation/H+ exchanger transmembrane" evidence="10">
    <location>
        <begin position="15"/>
        <end position="426"/>
    </location>
</feature>
<keyword evidence="4 9" id="KW-0812">Transmembrane</keyword>
<dbReference type="InterPro" id="IPR006153">
    <property type="entry name" value="Cation/H_exchanger_TM"/>
</dbReference>
<accession>A0A8H9FT90</accession>
<keyword evidence="2" id="KW-0813">Transport</keyword>
<dbReference type="PANTHER" id="PTHR32507">
    <property type="entry name" value="NA(+)/H(+) ANTIPORTER 1"/>
    <property type="match status" value="1"/>
</dbReference>
<feature type="transmembrane region" description="Helical" evidence="9">
    <location>
        <begin position="404"/>
        <end position="427"/>
    </location>
</feature>
<keyword evidence="5 9" id="KW-1133">Transmembrane helix</keyword>
<evidence type="ECO:0000256" key="9">
    <source>
        <dbReference type="SAM" id="Phobius"/>
    </source>
</evidence>
<feature type="transmembrane region" description="Helical" evidence="9">
    <location>
        <begin position="311"/>
        <end position="330"/>
    </location>
</feature>
<evidence type="ECO:0000259" key="10">
    <source>
        <dbReference type="Pfam" id="PF00999"/>
    </source>
</evidence>
<gene>
    <name evidence="11" type="ORF">GCM10011314_16830</name>
</gene>
<dbReference type="GO" id="GO:0005886">
    <property type="term" value="C:plasma membrane"/>
    <property type="evidence" value="ECO:0007669"/>
    <property type="project" value="UniProtKB-SubCell"/>
</dbReference>
<comment type="caution">
    <text evidence="11">The sequence shown here is derived from an EMBL/GenBank/DDBJ whole genome shotgun (WGS) entry which is preliminary data.</text>
</comment>
<dbReference type="PANTHER" id="PTHR32507:SF8">
    <property type="entry name" value="CNH1P"/>
    <property type="match status" value="1"/>
</dbReference>
<keyword evidence="6" id="KW-0406">Ion transport</keyword>
<feature type="transmembrane region" description="Helical" evidence="9">
    <location>
        <begin position="222"/>
        <end position="241"/>
    </location>
</feature>
<dbReference type="AlphaFoldDB" id="A0A8H9FT90"/>
<protein>
    <submittedName>
        <fullName evidence="11">Cation transporter</fullName>
    </submittedName>
</protein>
<dbReference type="Pfam" id="PF00999">
    <property type="entry name" value="Na_H_Exchanger"/>
    <property type="match status" value="1"/>
</dbReference>
<dbReference type="GO" id="GO:0015297">
    <property type="term" value="F:antiporter activity"/>
    <property type="evidence" value="ECO:0007669"/>
    <property type="project" value="UniProtKB-KW"/>
</dbReference>
<feature type="transmembrane region" description="Helical" evidence="9">
    <location>
        <begin position="374"/>
        <end position="392"/>
    </location>
</feature>
<feature type="compositionally biased region" description="Acidic residues" evidence="8">
    <location>
        <begin position="162"/>
        <end position="173"/>
    </location>
</feature>
<evidence type="ECO:0000256" key="3">
    <source>
        <dbReference type="ARBA" id="ARBA00022449"/>
    </source>
</evidence>
<evidence type="ECO:0000256" key="1">
    <source>
        <dbReference type="ARBA" id="ARBA00004651"/>
    </source>
</evidence>
<evidence type="ECO:0000256" key="8">
    <source>
        <dbReference type="SAM" id="MobiDB-lite"/>
    </source>
</evidence>
<feature type="transmembrane region" description="Helical" evidence="9">
    <location>
        <begin position="336"/>
        <end position="354"/>
    </location>
</feature>
<evidence type="ECO:0000256" key="7">
    <source>
        <dbReference type="ARBA" id="ARBA00023136"/>
    </source>
</evidence>
<keyword evidence="7 9" id="KW-0472">Membrane</keyword>
<evidence type="ECO:0000256" key="2">
    <source>
        <dbReference type="ARBA" id="ARBA00022448"/>
    </source>
</evidence>
<evidence type="ECO:0000256" key="5">
    <source>
        <dbReference type="ARBA" id="ARBA00022989"/>
    </source>
</evidence>
<reference evidence="11" key="2">
    <citation type="submission" date="2020-09" db="EMBL/GenBank/DDBJ databases">
        <authorList>
            <person name="Sun Q."/>
            <person name="Zhou Y."/>
        </authorList>
    </citation>
    <scope>NUCLEOTIDE SEQUENCE</scope>
    <source>
        <strain evidence="11">CGMCC 1.10749</strain>
    </source>
</reference>
<dbReference type="RefSeq" id="WP_198030700.1">
    <property type="nucleotide sequence ID" value="NZ_BMEA01000001.1"/>
</dbReference>
<organism evidence="11 12">
    <name type="scientific">Knoellia flava</name>
    <dbReference type="NCBI Taxonomy" id="913969"/>
    <lineage>
        <taxon>Bacteria</taxon>
        <taxon>Bacillati</taxon>
        <taxon>Actinomycetota</taxon>
        <taxon>Actinomycetes</taxon>
        <taxon>Micrococcales</taxon>
        <taxon>Intrasporangiaceae</taxon>
        <taxon>Knoellia</taxon>
    </lineage>
</organism>
<feature type="transmembrane region" description="Helical" evidence="9">
    <location>
        <begin position="31"/>
        <end position="49"/>
    </location>
</feature>
<proteinExistence type="predicted"/>
<dbReference type="Proteomes" id="UP000628079">
    <property type="component" value="Unassembled WGS sequence"/>
</dbReference>
<evidence type="ECO:0000313" key="12">
    <source>
        <dbReference type="Proteomes" id="UP000628079"/>
    </source>
</evidence>
<reference evidence="11" key="1">
    <citation type="journal article" date="2014" name="Int. J. Syst. Evol. Microbiol.">
        <title>Complete genome sequence of Corynebacterium casei LMG S-19264T (=DSM 44701T), isolated from a smear-ripened cheese.</title>
        <authorList>
            <consortium name="US DOE Joint Genome Institute (JGI-PGF)"/>
            <person name="Walter F."/>
            <person name="Albersmeier A."/>
            <person name="Kalinowski J."/>
            <person name="Ruckert C."/>
        </authorList>
    </citation>
    <scope>NUCLEOTIDE SEQUENCE</scope>
    <source>
        <strain evidence="11">CGMCC 1.10749</strain>
    </source>
</reference>
<feature type="transmembrane region" description="Helical" evidence="9">
    <location>
        <begin position="102"/>
        <end position="122"/>
    </location>
</feature>
<evidence type="ECO:0000313" key="11">
    <source>
        <dbReference type="EMBL" id="GGB77814.1"/>
    </source>
</evidence>
<keyword evidence="3" id="KW-0050">Antiport</keyword>
<name>A0A8H9FT90_9MICO</name>
<feature type="region of interest" description="Disordered" evidence="8">
    <location>
        <begin position="145"/>
        <end position="173"/>
    </location>
</feature>
<dbReference type="EMBL" id="BMEA01000001">
    <property type="protein sequence ID" value="GGB77814.1"/>
    <property type="molecule type" value="Genomic_DNA"/>
</dbReference>
<evidence type="ECO:0000256" key="4">
    <source>
        <dbReference type="ARBA" id="ARBA00022692"/>
    </source>
</evidence>
<feature type="transmembrane region" description="Helical" evidence="9">
    <location>
        <begin position="6"/>
        <end position="24"/>
    </location>
</feature>
<dbReference type="GO" id="GO:1902600">
    <property type="term" value="P:proton transmembrane transport"/>
    <property type="evidence" value="ECO:0007669"/>
    <property type="project" value="InterPro"/>
</dbReference>